<comment type="similarity">
    <text evidence="1 2">Belongs to the cytochrome P450 family.</text>
</comment>
<sequence>MSGATDAAERETEILYRDWYATDPRRPVIRVGRHWLVSSRALVKAVLLDQETFAADNTLDAETPMSVAALRILAGHRFRLPHTLANNSGPSHAGWRRLLAPYFSPSAIERHRAYVDRVAEQLVAEAAAVLARDGVVDLHAAVSQPLPLVVLDRIIGLPPDDIATVKRFAAAALELFWAPLTPERQRVLADQVGAYHARLRRFAQTAGGLGAELRDHAQRTGLSDDDVVGVLFFLVVAGQETTSQFLTALFARLLAEPAVLAGLRRGRIAVADVVAEGLRLLTPVVTWRRVATRDVVLGGTTIPRGGSIVLRLAAAGRDPDEVAEPEHFLPGQRGSRRHLAFGAGAHRCLGAQLATMEAEIVVTRIADLLAEAEVVRAPRHPLNLSFRMPDALVVRSAAVSAGVAPAGGSCRGRSRSM</sequence>
<dbReference type="AlphaFoldDB" id="A0LTQ1"/>
<dbReference type="HOGENOM" id="CLU_033716_1_0_11"/>
<name>A0LTQ1_ACIC1</name>
<keyword evidence="2" id="KW-0560">Oxidoreductase</keyword>
<dbReference type="RefSeq" id="WP_011719874.1">
    <property type="nucleotide sequence ID" value="NC_008578.1"/>
</dbReference>
<dbReference type="PROSITE" id="PS00086">
    <property type="entry name" value="CYTOCHROME_P450"/>
    <property type="match status" value="1"/>
</dbReference>
<dbReference type="InterPro" id="IPR001128">
    <property type="entry name" value="Cyt_P450"/>
</dbReference>
<evidence type="ECO:0000313" key="4">
    <source>
        <dbReference type="Proteomes" id="UP000008221"/>
    </source>
</evidence>
<dbReference type="InterPro" id="IPR017972">
    <property type="entry name" value="Cyt_P450_CS"/>
</dbReference>
<dbReference type="Proteomes" id="UP000008221">
    <property type="component" value="Chromosome"/>
</dbReference>
<protein>
    <submittedName>
        <fullName evidence="3">Cytochrome P450</fullName>
    </submittedName>
</protein>
<keyword evidence="2" id="KW-0408">Iron</keyword>
<proteinExistence type="inferred from homology"/>
<dbReference type="InParanoid" id="A0LTQ1"/>
<evidence type="ECO:0000313" key="3">
    <source>
        <dbReference type="EMBL" id="ABK52811.1"/>
    </source>
</evidence>
<dbReference type="Gene3D" id="1.10.630.10">
    <property type="entry name" value="Cytochrome P450"/>
    <property type="match status" value="1"/>
</dbReference>
<dbReference type="KEGG" id="ace:Acel_1038"/>
<keyword evidence="4" id="KW-1185">Reference proteome</keyword>
<organism evidence="3 4">
    <name type="scientific">Acidothermus cellulolyticus (strain ATCC 43068 / DSM 8971 / 11B)</name>
    <dbReference type="NCBI Taxonomy" id="351607"/>
    <lineage>
        <taxon>Bacteria</taxon>
        <taxon>Bacillati</taxon>
        <taxon>Actinomycetota</taxon>
        <taxon>Actinomycetes</taxon>
        <taxon>Acidothermales</taxon>
        <taxon>Acidothermaceae</taxon>
        <taxon>Acidothermus</taxon>
    </lineage>
</organism>
<reference evidence="3 4" key="1">
    <citation type="journal article" date="2009" name="Genome Res.">
        <title>Complete genome of the cellulolytic thermophile Acidothermus cellulolyticus 11B provides insights into its ecophysiological and evolutionary adaptations.</title>
        <authorList>
            <person name="Barabote R.D."/>
            <person name="Xie G."/>
            <person name="Leu D.H."/>
            <person name="Normand P."/>
            <person name="Necsulea A."/>
            <person name="Daubin V."/>
            <person name="Medigue C."/>
            <person name="Adney W.S."/>
            <person name="Xu X.C."/>
            <person name="Lapidus A."/>
            <person name="Parales R.E."/>
            <person name="Detter C."/>
            <person name="Pujic P."/>
            <person name="Bruce D."/>
            <person name="Lavire C."/>
            <person name="Challacombe J.F."/>
            <person name="Brettin T.S."/>
            <person name="Berry A.M."/>
        </authorList>
    </citation>
    <scope>NUCLEOTIDE SEQUENCE [LARGE SCALE GENOMIC DNA]</scope>
    <source>
        <strain evidence="4">ATCC 43068 / DSM 8971 / 11B</strain>
    </source>
</reference>
<dbReference type="SUPFAM" id="SSF48264">
    <property type="entry name" value="Cytochrome P450"/>
    <property type="match status" value="1"/>
</dbReference>
<dbReference type="OrthoDB" id="502624at2"/>
<dbReference type="GO" id="GO:0020037">
    <property type="term" value="F:heme binding"/>
    <property type="evidence" value="ECO:0007669"/>
    <property type="project" value="InterPro"/>
</dbReference>
<dbReference type="PANTHER" id="PTHR46696:SF1">
    <property type="entry name" value="CYTOCHROME P450 YJIB-RELATED"/>
    <property type="match status" value="1"/>
</dbReference>
<keyword evidence="2" id="KW-0503">Monooxygenase</keyword>
<keyword evidence="2" id="KW-0479">Metal-binding</keyword>
<keyword evidence="2" id="KW-0349">Heme</keyword>
<dbReference type="InterPro" id="IPR036396">
    <property type="entry name" value="Cyt_P450_sf"/>
</dbReference>
<dbReference type="PANTHER" id="PTHR46696">
    <property type="entry name" value="P450, PUTATIVE (EUROFUNG)-RELATED"/>
    <property type="match status" value="1"/>
</dbReference>
<dbReference type="GO" id="GO:0005506">
    <property type="term" value="F:iron ion binding"/>
    <property type="evidence" value="ECO:0007669"/>
    <property type="project" value="InterPro"/>
</dbReference>
<dbReference type="GO" id="GO:0004497">
    <property type="term" value="F:monooxygenase activity"/>
    <property type="evidence" value="ECO:0007669"/>
    <property type="project" value="UniProtKB-KW"/>
</dbReference>
<evidence type="ECO:0000256" key="1">
    <source>
        <dbReference type="ARBA" id="ARBA00010617"/>
    </source>
</evidence>
<evidence type="ECO:0000256" key="2">
    <source>
        <dbReference type="RuleBase" id="RU000461"/>
    </source>
</evidence>
<dbReference type="EMBL" id="CP000481">
    <property type="protein sequence ID" value="ABK52811.1"/>
    <property type="molecule type" value="Genomic_DNA"/>
</dbReference>
<dbReference type="GO" id="GO:0016705">
    <property type="term" value="F:oxidoreductase activity, acting on paired donors, with incorporation or reduction of molecular oxygen"/>
    <property type="evidence" value="ECO:0007669"/>
    <property type="project" value="InterPro"/>
</dbReference>
<dbReference type="eggNOG" id="COG2124">
    <property type="taxonomic scope" value="Bacteria"/>
</dbReference>
<dbReference type="STRING" id="351607.Acel_1038"/>
<dbReference type="PRINTS" id="PR00359">
    <property type="entry name" value="BP450"/>
</dbReference>
<gene>
    <name evidence="3" type="ordered locus">Acel_1038</name>
</gene>
<dbReference type="InterPro" id="IPR002397">
    <property type="entry name" value="Cyt_P450_B"/>
</dbReference>
<dbReference type="Pfam" id="PF00067">
    <property type="entry name" value="p450"/>
    <property type="match status" value="1"/>
</dbReference>
<accession>A0LTQ1</accession>
<dbReference type="PRINTS" id="PR00385">
    <property type="entry name" value="P450"/>
</dbReference>